<proteinExistence type="predicted"/>
<dbReference type="Gene3D" id="3.40.50.360">
    <property type="match status" value="1"/>
</dbReference>
<reference evidence="2 3" key="1">
    <citation type="submission" date="2016-06" db="EMBL/GenBank/DDBJ databases">
        <authorList>
            <person name="Kjaerup R.B."/>
            <person name="Dalgaard T.S."/>
            <person name="Juul-Madsen H.R."/>
        </authorList>
    </citation>
    <scope>NUCLEOTIDE SEQUENCE [LARGE SCALE GENOMIC DNA]</scope>
    <source>
        <strain evidence="2 3">E152</strain>
    </source>
</reference>
<dbReference type="PANTHER" id="PTHR38030:SF2">
    <property type="entry name" value="PROTOPORPHYRINOGEN IX DEHYDROGENASE [QUINONE]"/>
    <property type="match status" value="1"/>
</dbReference>
<dbReference type="SUPFAM" id="SSF52218">
    <property type="entry name" value="Flavoproteins"/>
    <property type="match status" value="1"/>
</dbReference>
<dbReference type="Pfam" id="PF12724">
    <property type="entry name" value="Flavodoxin_5"/>
    <property type="match status" value="1"/>
</dbReference>
<accession>A0A1A2SN49</accession>
<protein>
    <submittedName>
        <fullName evidence="2">Flavodoxin</fullName>
    </submittedName>
</protein>
<dbReference type="EMBL" id="LZJU01000211">
    <property type="protein sequence ID" value="OBH65594.1"/>
    <property type="molecule type" value="Genomic_DNA"/>
</dbReference>
<dbReference type="OrthoDB" id="4564047at2"/>
<comment type="caution">
    <text evidence="2">The sequence shown here is derived from an EMBL/GenBank/DDBJ whole genome shotgun (WGS) entry which is preliminary data.</text>
</comment>
<evidence type="ECO:0000313" key="3">
    <source>
        <dbReference type="Proteomes" id="UP000092389"/>
    </source>
</evidence>
<feature type="domain" description="Flavodoxin" evidence="1">
    <location>
        <begin position="5"/>
        <end position="85"/>
    </location>
</feature>
<evidence type="ECO:0000259" key="1">
    <source>
        <dbReference type="Pfam" id="PF12724"/>
    </source>
</evidence>
<gene>
    <name evidence="2" type="ORF">A5683_12090</name>
</gene>
<dbReference type="InterPro" id="IPR026816">
    <property type="entry name" value="Flavodoxin_dom"/>
</dbReference>
<dbReference type="PANTHER" id="PTHR38030">
    <property type="entry name" value="PROTOPORPHYRINOGEN IX DEHYDROGENASE [MENAQUINONE]"/>
    <property type="match status" value="1"/>
</dbReference>
<dbReference type="InterPro" id="IPR029039">
    <property type="entry name" value="Flavoprotein-like_sf"/>
</dbReference>
<dbReference type="InterPro" id="IPR052200">
    <property type="entry name" value="Protoporphyrinogen_IX_DH"/>
</dbReference>
<sequence>MKSLIICSSKSHGNTRLVADRMAGALGAEVVAPEAVDPATLRQYDLIGFGSGIYYMNVDTRLQKLIRHLPTVDRIRAFTFYTSGAREVPLLGYHRPLRKRLEAKGFEVIGSYSCRGFDTIGPFGLIGGINRGRPDGRDLERAEGFAARLRRRVEASTAAS</sequence>
<dbReference type="GO" id="GO:0070819">
    <property type="term" value="F:menaquinone-dependent protoporphyrinogen oxidase activity"/>
    <property type="evidence" value="ECO:0007669"/>
    <property type="project" value="TreeGrafter"/>
</dbReference>
<dbReference type="AlphaFoldDB" id="A0A1A2SN49"/>
<accession>A0A1A2TNK2</accession>
<evidence type="ECO:0000313" key="2">
    <source>
        <dbReference type="EMBL" id="OBH65594.1"/>
    </source>
</evidence>
<dbReference type="GO" id="GO:0010181">
    <property type="term" value="F:FMN binding"/>
    <property type="evidence" value="ECO:0007669"/>
    <property type="project" value="TreeGrafter"/>
</dbReference>
<dbReference type="RefSeq" id="WP_067831484.1">
    <property type="nucleotide sequence ID" value="NZ_LZJP01000010.1"/>
</dbReference>
<organism evidence="2 3">
    <name type="scientific">Mycobacterium mantenii</name>
    <dbReference type="NCBI Taxonomy" id="560555"/>
    <lineage>
        <taxon>Bacteria</taxon>
        <taxon>Bacillati</taxon>
        <taxon>Actinomycetota</taxon>
        <taxon>Actinomycetes</taxon>
        <taxon>Mycobacteriales</taxon>
        <taxon>Mycobacteriaceae</taxon>
        <taxon>Mycobacterium</taxon>
        <taxon>Mycobacterium avium complex (MAC)</taxon>
    </lineage>
</organism>
<dbReference type="GO" id="GO:0006783">
    <property type="term" value="P:heme biosynthetic process"/>
    <property type="evidence" value="ECO:0007669"/>
    <property type="project" value="TreeGrafter"/>
</dbReference>
<name>A0A1A2SN49_MYCNT</name>
<dbReference type="Proteomes" id="UP000092389">
    <property type="component" value="Unassembled WGS sequence"/>
</dbReference>